<accession>A0A1L7CPF1</accession>
<dbReference type="Gene3D" id="1.10.1790.10">
    <property type="entry name" value="PRD domain"/>
    <property type="match status" value="2"/>
</dbReference>
<dbReference type="Pfam" id="PF00874">
    <property type="entry name" value="PRD"/>
    <property type="match status" value="2"/>
</dbReference>
<dbReference type="OrthoDB" id="9813552at2"/>
<dbReference type="Gene3D" id="2.30.24.10">
    <property type="entry name" value="CAT RNA-binding domain"/>
    <property type="match status" value="1"/>
</dbReference>
<dbReference type="Proteomes" id="UP000185479">
    <property type="component" value="Chromosome"/>
</dbReference>
<gene>
    <name evidence="4" type="ORF">CFL01nite_04090</name>
    <name evidence="3" type="ORF">CFLV_11380</name>
</gene>
<dbReference type="SUPFAM" id="SSF50151">
    <property type="entry name" value="SacY-like RNA-binding domain"/>
    <property type="match status" value="1"/>
</dbReference>
<dbReference type="KEGG" id="cfc:CFLV_11380"/>
<evidence type="ECO:0000313" key="6">
    <source>
        <dbReference type="Proteomes" id="UP000315353"/>
    </source>
</evidence>
<dbReference type="Proteomes" id="UP000315353">
    <property type="component" value="Unassembled WGS sequence"/>
</dbReference>
<dbReference type="SMART" id="SM01061">
    <property type="entry name" value="CAT_RBD"/>
    <property type="match status" value="1"/>
</dbReference>
<dbReference type="EMBL" id="BJNB01000004">
    <property type="protein sequence ID" value="GEB96914.1"/>
    <property type="molecule type" value="Genomic_DNA"/>
</dbReference>
<dbReference type="GO" id="GO:0006355">
    <property type="term" value="P:regulation of DNA-templated transcription"/>
    <property type="evidence" value="ECO:0007669"/>
    <property type="project" value="InterPro"/>
</dbReference>
<evidence type="ECO:0000256" key="1">
    <source>
        <dbReference type="ARBA" id="ARBA00022737"/>
    </source>
</evidence>
<dbReference type="STRING" id="28028.CFLV_11380"/>
<sequence>MHILRVFNNNVILARRGDEEVVVTGRGIGFQAKAGDRVDPARVAQLFVPAVGRDPDHSAAILAAIPGEYIQTVLGAMKRAELPDALQKKLTLVVALADHVHGAVKRSTTVTYPLEAEVRYLYSEDLALAKRLLREINSALRTPLPESEAVALTLHLVNAGFSVGDLSGTYRMTGLIQQLLEIISEYFGIEFHDGSTSVARFITHLRYLFVRMSQHAQLDSGDSPISRAIAQQHPRAADCAQLLAGVIELRFEDSLTCDEVSYLTLHIARLTEADK</sequence>
<keyword evidence="1" id="KW-0677">Repeat</keyword>
<dbReference type="RefSeq" id="WP_075730618.1">
    <property type="nucleotide sequence ID" value="NZ_BJNB01000004.1"/>
</dbReference>
<reference evidence="3 5" key="1">
    <citation type="submission" date="2014-08" db="EMBL/GenBank/DDBJ databases">
        <title>Complete genome sequence of Corynebacterium flavescens OJ8(T)(=DSM 20296(T)), isolated from cheese.</title>
        <authorList>
            <person name="Ruckert C."/>
            <person name="Albersmeier A."/>
            <person name="Winkler A."/>
            <person name="Kalinowski J."/>
        </authorList>
    </citation>
    <scope>NUCLEOTIDE SEQUENCE [LARGE SCALE GENOMIC DNA]</scope>
    <source>
        <strain evidence="3 5">OJ8</strain>
    </source>
</reference>
<dbReference type="InterPro" id="IPR011608">
    <property type="entry name" value="PRD"/>
</dbReference>
<reference evidence="4 6" key="2">
    <citation type="submission" date="2019-06" db="EMBL/GenBank/DDBJ databases">
        <title>Whole genome shotgun sequence of Corynebacterium flavescens NBRC 14136.</title>
        <authorList>
            <person name="Hosoyama A."/>
            <person name="Uohara A."/>
            <person name="Ohji S."/>
            <person name="Ichikawa N."/>
        </authorList>
    </citation>
    <scope>NUCLEOTIDE SEQUENCE [LARGE SCALE GENOMIC DNA]</scope>
    <source>
        <strain evidence="4 6">NBRC 14136</strain>
    </source>
</reference>
<dbReference type="InterPro" id="IPR036650">
    <property type="entry name" value="CAT_RNA-bd_dom_sf"/>
</dbReference>
<evidence type="ECO:0000259" key="2">
    <source>
        <dbReference type="PROSITE" id="PS51372"/>
    </source>
</evidence>
<feature type="domain" description="PRD" evidence="2">
    <location>
        <begin position="167"/>
        <end position="275"/>
    </location>
</feature>
<dbReference type="InterPro" id="IPR004341">
    <property type="entry name" value="CAT_RNA-bd_dom"/>
</dbReference>
<dbReference type="PANTHER" id="PTHR30185:SF15">
    <property type="entry name" value="CRYPTIC BETA-GLUCOSIDE BGL OPERON ANTITERMINATOR"/>
    <property type="match status" value="1"/>
</dbReference>
<dbReference type="PROSITE" id="PS51372">
    <property type="entry name" value="PRD_2"/>
    <property type="match status" value="2"/>
</dbReference>
<evidence type="ECO:0000313" key="4">
    <source>
        <dbReference type="EMBL" id="GEB96914.1"/>
    </source>
</evidence>
<name>A0A1L7CPF1_CORFL</name>
<evidence type="ECO:0000313" key="3">
    <source>
        <dbReference type="EMBL" id="APT87691.1"/>
    </source>
</evidence>
<dbReference type="Pfam" id="PF03123">
    <property type="entry name" value="CAT_RBD"/>
    <property type="match status" value="1"/>
</dbReference>
<proteinExistence type="predicted"/>
<dbReference type="AlphaFoldDB" id="A0A1L7CPF1"/>
<dbReference type="GO" id="GO:0003723">
    <property type="term" value="F:RNA binding"/>
    <property type="evidence" value="ECO:0007669"/>
    <property type="project" value="InterPro"/>
</dbReference>
<dbReference type="PANTHER" id="PTHR30185">
    <property type="entry name" value="CRYPTIC BETA-GLUCOSIDE BGL OPERON ANTITERMINATOR"/>
    <property type="match status" value="1"/>
</dbReference>
<evidence type="ECO:0000313" key="5">
    <source>
        <dbReference type="Proteomes" id="UP000185479"/>
    </source>
</evidence>
<feature type="domain" description="PRD" evidence="2">
    <location>
        <begin position="64"/>
        <end position="166"/>
    </location>
</feature>
<protein>
    <submittedName>
        <fullName evidence="3">Transcription antiterminator BglG</fullName>
    </submittedName>
</protein>
<organism evidence="3 5">
    <name type="scientific">Corynebacterium flavescens</name>
    <dbReference type="NCBI Taxonomy" id="28028"/>
    <lineage>
        <taxon>Bacteria</taxon>
        <taxon>Bacillati</taxon>
        <taxon>Actinomycetota</taxon>
        <taxon>Actinomycetes</taxon>
        <taxon>Mycobacteriales</taxon>
        <taxon>Corynebacteriaceae</taxon>
        <taxon>Corynebacterium</taxon>
    </lineage>
</organism>
<dbReference type="GeneID" id="82881279"/>
<keyword evidence="5" id="KW-1185">Reference proteome</keyword>
<dbReference type="SUPFAM" id="SSF63520">
    <property type="entry name" value="PTS-regulatory domain, PRD"/>
    <property type="match status" value="2"/>
</dbReference>
<dbReference type="InterPro" id="IPR050661">
    <property type="entry name" value="BglG_antiterminators"/>
</dbReference>
<dbReference type="InterPro" id="IPR036634">
    <property type="entry name" value="PRD_sf"/>
</dbReference>
<dbReference type="EMBL" id="CP009246">
    <property type="protein sequence ID" value="APT87691.1"/>
    <property type="molecule type" value="Genomic_DNA"/>
</dbReference>